<dbReference type="Gene3D" id="3.40.50.2300">
    <property type="match status" value="1"/>
</dbReference>
<dbReference type="InterPro" id="IPR001932">
    <property type="entry name" value="PPM-type_phosphatase-like_dom"/>
</dbReference>
<dbReference type="SMART" id="SM00448">
    <property type="entry name" value="REC"/>
    <property type="match status" value="1"/>
</dbReference>
<dbReference type="InterPro" id="IPR011006">
    <property type="entry name" value="CheY-like_superfamily"/>
</dbReference>
<evidence type="ECO:0000256" key="1">
    <source>
        <dbReference type="ARBA" id="ARBA00022801"/>
    </source>
</evidence>
<comment type="caution">
    <text evidence="4">The sequence shown here is derived from an EMBL/GenBank/DDBJ whole genome shotgun (WGS) entry which is preliminary data.</text>
</comment>
<dbReference type="AlphaFoldDB" id="A0ABD4T3Z0"/>
<reference evidence="4 5" key="1">
    <citation type="journal article" date="2015" name="Genome Announc.">
        <title>Draft Genome Sequence of Filamentous Marine Cyanobacterium Lyngbya confervoides Strain BDU141951.</title>
        <authorList>
            <person name="Chandrababunaidu M.M."/>
            <person name="Sen D."/>
            <person name="Tripathy S."/>
        </authorList>
    </citation>
    <scope>NUCLEOTIDE SEQUENCE [LARGE SCALE GENOMIC DNA]</scope>
    <source>
        <strain evidence="4 5">BDU141951</strain>
    </source>
</reference>
<keyword evidence="1" id="KW-0378">Hydrolase</keyword>
<feature type="domain" description="Response regulatory" evidence="3">
    <location>
        <begin position="23"/>
        <end position="135"/>
    </location>
</feature>
<accession>A0ABD4T3Z0</accession>
<evidence type="ECO:0000313" key="4">
    <source>
        <dbReference type="EMBL" id="MCM1983403.1"/>
    </source>
</evidence>
<dbReference type="Pfam" id="PF07228">
    <property type="entry name" value="SpoIIE"/>
    <property type="match status" value="1"/>
</dbReference>
<evidence type="ECO:0000256" key="2">
    <source>
        <dbReference type="PROSITE-ProRule" id="PRU00169"/>
    </source>
</evidence>
<dbReference type="Proteomes" id="UP000031561">
    <property type="component" value="Unassembled WGS sequence"/>
</dbReference>
<dbReference type="EMBL" id="JTHE03000061">
    <property type="protein sequence ID" value="MCM1983403.1"/>
    <property type="molecule type" value="Genomic_DNA"/>
</dbReference>
<dbReference type="PANTHER" id="PTHR43156">
    <property type="entry name" value="STAGE II SPORULATION PROTEIN E-RELATED"/>
    <property type="match status" value="1"/>
</dbReference>
<sequence length="407" mass="44983">MSGLPARTIAAGGSATPPPAPAHVVILEQDPLVRRRLRQLLTDQGYQVALAKTAERGIALMTQTPPALALLDWSLSGSGQLCRYLRQQCCYTYQICLQHQARVSDRIQGLDAGADEFLSKPILEAELLARVKAGIRTSQMQQTLVLQNQIIVAQNQTLAAELEEATQYIRSQLPPPMHTPLKIDFRFLPSQHLGGDCFDYFWHHSGSLVLYLLDVSGHGMSATLMAIGVLNELRHPPEQVDLLNPAEVLCTLNQRLPMENHHNKYLTIWYGVYQPQDRCLTYASAGHPPALLLKPSPVPVSAPSRSALAAVPDLECLKTPGLPVGLFQGQNYCNACQGVDSGDTLYLFSDGIYEFPDAQGNIWGLDQFQQLIQQQPLSLDRLLQQLRSRCAAPTFTDDLSLLRVRFG</sequence>
<dbReference type="PROSITE" id="PS50110">
    <property type="entry name" value="RESPONSE_REGULATORY"/>
    <property type="match status" value="1"/>
</dbReference>
<organism evidence="4 5">
    <name type="scientific">Lyngbya confervoides BDU141951</name>
    <dbReference type="NCBI Taxonomy" id="1574623"/>
    <lineage>
        <taxon>Bacteria</taxon>
        <taxon>Bacillati</taxon>
        <taxon>Cyanobacteriota</taxon>
        <taxon>Cyanophyceae</taxon>
        <taxon>Oscillatoriophycideae</taxon>
        <taxon>Oscillatoriales</taxon>
        <taxon>Microcoleaceae</taxon>
        <taxon>Lyngbya</taxon>
    </lineage>
</organism>
<keyword evidence="2" id="KW-0597">Phosphoprotein</keyword>
<dbReference type="Gene3D" id="3.60.40.10">
    <property type="entry name" value="PPM-type phosphatase domain"/>
    <property type="match status" value="1"/>
</dbReference>
<dbReference type="SUPFAM" id="SSF52172">
    <property type="entry name" value="CheY-like"/>
    <property type="match status" value="1"/>
</dbReference>
<dbReference type="RefSeq" id="WP_166275141.1">
    <property type="nucleotide sequence ID" value="NZ_JTHE03000061.1"/>
</dbReference>
<dbReference type="SMART" id="SM00331">
    <property type="entry name" value="PP2C_SIG"/>
    <property type="match status" value="1"/>
</dbReference>
<protein>
    <submittedName>
        <fullName evidence="4">SpoIIE family protein phosphatase</fullName>
    </submittedName>
</protein>
<dbReference type="GO" id="GO:0016787">
    <property type="term" value="F:hydrolase activity"/>
    <property type="evidence" value="ECO:0007669"/>
    <property type="project" value="UniProtKB-KW"/>
</dbReference>
<evidence type="ECO:0000313" key="5">
    <source>
        <dbReference type="Proteomes" id="UP000031561"/>
    </source>
</evidence>
<keyword evidence="5" id="KW-1185">Reference proteome</keyword>
<feature type="modified residue" description="4-aspartylphosphate" evidence="2">
    <location>
        <position position="72"/>
    </location>
</feature>
<dbReference type="InterPro" id="IPR001789">
    <property type="entry name" value="Sig_transdc_resp-reg_receiver"/>
</dbReference>
<proteinExistence type="predicted"/>
<name>A0ABD4T3Z0_9CYAN</name>
<dbReference type="InterPro" id="IPR036457">
    <property type="entry name" value="PPM-type-like_dom_sf"/>
</dbReference>
<dbReference type="PANTHER" id="PTHR43156:SF2">
    <property type="entry name" value="STAGE II SPORULATION PROTEIN E"/>
    <property type="match status" value="1"/>
</dbReference>
<gene>
    <name evidence="4" type="ORF">QQ91_0011305</name>
</gene>
<dbReference type="Pfam" id="PF00072">
    <property type="entry name" value="Response_reg"/>
    <property type="match status" value="1"/>
</dbReference>
<evidence type="ECO:0000259" key="3">
    <source>
        <dbReference type="PROSITE" id="PS50110"/>
    </source>
</evidence>
<dbReference type="InterPro" id="IPR052016">
    <property type="entry name" value="Bact_Sigma-Reg"/>
</dbReference>